<dbReference type="RefSeq" id="WP_344526257.1">
    <property type="nucleotide sequence ID" value="NZ_BAAAPE010000005.1"/>
</dbReference>
<dbReference type="EMBL" id="BAAAPE010000005">
    <property type="protein sequence ID" value="GAA2069882.1"/>
    <property type="molecule type" value="Genomic_DNA"/>
</dbReference>
<evidence type="ECO:0008006" key="4">
    <source>
        <dbReference type="Google" id="ProtNLM"/>
    </source>
</evidence>
<comment type="caution">
    <text evidence="2">The sequence shown here is derived from an EMBL/GenBank/DDBJ whole genome shotgun (WGS) entry which is preliminary data.</text>
</comment>
<name>A0ABN2VQZ3_9ACTN</name>
<protein>
    <recommendedName>
        <fullName evidence="4">Transcriptional regulator</fullName>
    </recommendedName>
</protein>
<evidence type="ECO:0000256" key="1">
    <source>
        <dbReference type="SAM" id="MobiDB-lite"/>
    </source>
</evidence>
<sequence>MPAAVAPSPRHRPAGAGGPPAAGPPASPLLRRLAAERATGAFTRAGGTLFLVDGQVAHAESPAAPGLDVLLTTGGALPGEAWRAALAEAGPRRSVARHLVETGRVPGGVLELCQIGALHDAAFFVLAPGGGPGRFRHGVRHWLGAFRAVPAAAVERETVRRRSLLDRAWTDAGTDTLPVVRTARPPDVRVPARRRPVLDLADGGRTACEIARTLGRPAFHTLIDLRKLAAAGLVAPAVSSAEPPRVPSGPGELPGPPREFDDPDVALLRRLRDALEAL</sequence>
<keyword evidence="3" id="KW-1185">Reference proteome</keyword>
<evidence type="ECO:0000313" key="3">
    <source>
        <dbReference type="Proteomes" id="UP001500016"/>
    </source>
</evidence>
<feature type="region of interest" description="Disordered" evidence="1">
    <location>
        <begin position="1"/>
        <end position="26"/>
    </location>
</feature>
<accession>A0ABN2VQZ3</accession>
<reference evidence="2 3" key="1">
    <citation type="journal article" date="2019" name="Int. J. Syst. Evol. Microbiol.">
        <title>The Global Catalogue of Microorganisms (GCM) 10K type strain sequencing project: providing services to taxonomists for standard genome sequencing and annotation.</title>
        <authorList>
            <consortium name="The Broad Institute Genomics Platform"/>
            <consortium name="The Broad Institute Genome Sequencing Center for Infectious Disease"/>
            <person name="Wu L."/>
            <person name="Ma J."/>
        </authorList>
    </citation>
    <scope>NUCLEOTIDE SEQUENCE [LARGE SCALE GENOMIC DNA]</scope>
    <source>
        <strain evidence="2 3">JCM 15478</strain>
    </source>
</reference>
<organism evidence="2 3">
    <name type="scientific">Streptomyces albiaxialis</name>
    <dbReference type="NCBI Taxonomy" id="329523"/>
    <lineage>
        <taxon>Bacteria</taxon>
        <taxon>Bacillati</taxon>
        <taxon>Actinomycetota</taxon>
        <taxon>Actinomycetes</taxon>
        <taxon>Kitasatosporales</taxon>
        <taxon>Streptomycetaceae</taxon>
        <taxon>Streptomyces</taxon>
    </lineage>
</organism>
<feature type="region of interest" description="Disordered" evidence="1">
    <location>
        <begin position="237"/>
        <end position="263"/>
    </location>
</feature>
<proteinExistence type="predicted"/>
<gene>
    <name evidence="2" type="ORF">GCM10009801_20120</name>
</gene>
<evidence type="ECO:0000313" key="2">
    <source>
        <dbReference type="EMBL" id="GAA2069882.1"/>
    </source>
</evidence>
<dbReference type="Proteomes" id="UP001500016">
    <property type="component" value="Unassembled WGS sequence"/>
</dbReference>